<proteinExistence type="predicted"/>
<gene>
    <name evidence="3" type="primary">DEFB129</name>
</gene>
<dbReference type="Proteomes" id="UP001652624">
    <property type="component" value="Chromosome 1"/>
</dbReference>
<dbReference type="FunCoup" id="A0A1S2ZQW8">
    <property type="interactions" value="58"/>
</dbReference>
<dbReference type="CTD" id="140881"/>
<reference evidence="2" key="1">
    <citation type="submission" date="2025-05" db="UniProtKB">
        <authorList>
            <consortium name="RefSeq"/>
        </authorList>
    </citation>
    <scope>NUCLEOTIDE SEQUENCE [LARGE SCALE GENOMIC DNA]</scope>
</reference>
<keyword evidence="2" id="KW-1185">Reference proteome</keyword>
<evidence type="ECO:0000313" key="2">
    <source>
        <dbReference type="Proteomes" id="UP001652624"/>
    </source>
</evidence>
<dbReference type="InParanoid" id="A0A1S2ZQW8"/>
<organism evidence="2 3">
    <name type="scientific">Erinaceus europaeus</name>
    <name type="common">Western European hedgehog</name>
    <dbReference type="NCBI Taxonomy" id="9365"/>
    <lineage>
        <taxon>Eukaryota</taxon>
        <taxon>Metazoa</taxon>
        <taxon>Chordata</taxon>
        <taxon>Craniata</taxon>
        <taxon>Vertebrata</taxon>
        <taxon>Euteleostomi</taxon>
        <taxon>Mammalia</taxon>
        <taxon>Eutheria</taxon>
        <taxon>Laurasiatheria</taxon>
        <taxon>Eulipotyphla</taxon>
        <taxon>Erinaceidae</taxon>
        <taxon>Erinaceinae</taxon>
        <taxon>Erinaceus</taxon>
    </lineage>
</organism>
<accession>A0A1S2ZQW8</accession>
<evidence type="ECO:0000313" key="3">
    <source>
        <dbReference type="RefSeq" id="XP_007523154.1"/>
    </source>
</evidence>
<dbReference type="eggNOG" id="ENOG502TDUT">
    <property type="taxonomic scope" value="Eukaryota"/>
</dbReference>
<reference evidence="3" key="2">
    <citation type="submission" date="2025-08" db="UniProtKB">
        <authorList>
            <consortium name="RefSeq"/>
        </authorList>
    </citation>
    <scope>IDENTIFICATION</scope>
</reference>
<feature type="chain" id="PRO_5010352982" evidence="1">
    <location>
        <begin position="20"/>
        <end position="174"/>
    </location>
</feature>
<dbReference type="STRING" id="9365.ENSEEUP00000001452"/>
<dbReference type="AlphaFoldDB" id="A0A1S2ZQW8"/>
<evidence type="ECO:0000256" key="1">
    <source>
        <dbReference type="SAM" id="SignalP"/>
    </source>
</evidence>
<protein>
    <submittedName>
        <fullName evidence="3">Beta-defensin 129</fullName>
    </submittedName>
</protein>
<keyword evidence="1" id="KW-0732">Signal</keyword>
<name>A0A1S2ZQW8_ERIEU</name>
<sequence length="174" mass="19225">MKLLFPIFASLMLQSQVTTELLGLKKCLMGLGTCKDHCAIDEKEVQKCKKKKCCIGPKVVQMIKDYLISEMANTFNDNSKELPNPMKDSNVIQAKYHLASLLQIKSSKPFADIITSKSNSGKSAAAKPMISGKITYTKSDAKDSRDSVSDYPPTLDLDNTKLEEAYDMNCGSFP</sequence>
<feature type="signal peptide" evidence="1">
    <location>
        <begin position="1"/>
        <end position="19"/>
    </location>
</feature>
<dbReference type="RefSeq" id="XP_007523154.1">
    <property type="nucleotide sequence ID" value="XM_007523092.1"/>
</dbReference>
<dbReference type="GeneID" id="103113533"/>
<dbReference type="OrthoDB" id="9607806at2759"/>